<comment type="caution">
    <text evidence="2">The sequence shown here is derived from an EMBL/GenBank/DDBJ whole genome shotgun (WGS) entry which is preliminary data.</text>
</comment>
<dbReference type="RefSeq" id="WP_119957668.1">
    <property type="nucleotide sequence ID" value="NZ_JAJBLY010000067.1"/>
</dbReference>
<evidence type="ECO:0000259" key="1">
    <source>
        <dbReference type="Pfam" id="PF12645"/>
    </source>
</evidence>
<reference evidence="2 3" key="1">
    <citation type="submission" date="2019-03" db="EMBL/GenBank/DDBJ databases">
        <title>Genomic Encyclopedia of Type Strains, Phase IV (KMG-IV): sequencing the most valuable type-strain genomes for metagenomic binning, comparative biology and taxonomic classification.</title>
        <authorList>
            <person name="Goeker M."/>
        </authorList>
    </citation>
    <scope>NUCLEOTIDE SEQUENCE [LARGE SCALE GENOMIC DNA]</scope>
    <source>
        <strain evidence="2 3">DSM 29481</strain>
    </source>
</reference>
<evidence type="ECO:0000313" key="3">
    <source>
        <dbReference type="Proteomes" id="UP000295773"/>
    </source>
</evidence>
<evidence type="ECO:0000313" key="2">
    <source>
        <dbReference type="EMBL" id="TCU57109.1"/>
    </source>
</evidence>
<accession>A0A4R3T7S3</accession>
<dbReference type="InterPro" id="IPR024760">
    <property type="entry name" value="HTH_dom_conjug_TS-like"/>
</dbReference>
<dbReference type="Proteomes" id="UP000295773">
    <property type="component" value="Unassembled WGS sequence"/>
</dbReference>
<name>A0A4R3T7S3_9FIRM</name>
<sequence>MNKNKSIHKGNGLLPFPVIVSASLGDPLAMDIVLSHYEPYIARLSMRTVYDDYGNPHTRVDDDMRRRLETKLIEKVLDFKVA</sequence>
<dbReference type="Pfam" id="PF12645">
    <property type="entry name" value="HTH_16"/>
    <property type="match status" value="1"/>
</dbReference>
<gene>
    <name evidence="2" type="ORF">EDD61_11910</name>
</gene>
<dbReference type="EMBL" id="SMBP01000019">
    <property type="protein sequence ID" value="TCU57109.1"/>
    <property type="molecule type" value="Genomic_DNA"/>
</dbReference>
<proteinExistence type="predicted"/>
<feature type="domain" description="Helix-turn-helix conjugative transposon-like" evidence="1">
    <location>
        <begin position="16"/>
        <end position="80"/>
    </location>
</feature>
<protein>
    <submittedName>
        <fullName evidence="2">Helix-turn-helix protein</fullName>
    </submittedName>
</protein>
<keyword evidence="3" id="KW-1185">Reference proteome</keyword>
<organism evidence="2 3">
    <name type="scientific">Longicatena caecimuris</name>
    <dbReference type="NCBI Taxonomy" id="1796635"/>
    <lineage>
        <taxon>Bacteria</taxon>
        <taxon>Bacillati</taxon>
        <taxon>Bacillota</taxon>
        <taxon>Erysipelotrichia</taxon>
        <taxon>Erysipelotrichales</taxon>
        <taxon>Erysipelotrichaceae</taxon>
        <taxon>Longicatena</taxon>
    </lineage>
</organism>
<dbReference type="AlphaFoldDB" id="A0A4R3T7S3"/>